<keyword evidence="1" id="KW-0812">Transmembrane</keyword>
<evidence type="ECO:0000256" key="1">
    <source>
        <dbReference type="SAM" id="Phobius"/>
    </source>
</evidence>
<dbReference type="RefSeq" id="WP_183385002.1">
    <property type="nucleotide sequence ID" value="NZ_JACHXR010000013.1"/>
</dbReference>
<evidence type="ECO:0000259" key="2">
    <source>
        <dbReference type="Pfam" id="PF13127"/>
    </source>
</evidence>
<feature type="transmembrane region" description="Helical" evidence="1">
    <location>
        <begin position="45"/>
        <end position="68"/>
    </location>
</feature>
<dbReference type="InterPro" id="IPR025016">
    <property type="entry name" value="DUF3955"/>
</dbReference>
<name>A0A7W5EX25_9GAMM</name>
<comment type="caution">
    <text evidence="3">The sequence shown here is derived from an EMBL/GenBank/DDBJ whole genome shotgun (WGS) entry which is preliminary data.</text>
</comment>
<dbReference type="EMBL" id="JACHXR010000013">
    <property type="protein sequence ID" value="MBB3232567.1"/>
    <property type="molecule type" value="Genomic_DNA"/>
</dbReference>
<keyword evidence="4" id="KW-1185">Reference proteome</keyword>
<gene>
    <name evidence="3" type="ORF">FHR97_003436</name>
</gene>
<organism evidence="3 4">
    <name type="scientific">Halomonas stenophila</name>
    <dbReference type="NCBI Taxonomy" id="795312"/>
    <lineage>
        <taxon>Bacteria</taxon>
        <taxon>Pseudomonadati</taxon>
        <taxon>Pseudomonadota</taxon>
        <taxon>Gammaproteobacteria</taxon>
        <taxon>Oceanospirillales</taxon>
        <taxon>Halomonadaceae</taxon>
        <taxon>Halomonas</taxon>
    </lineage>
</organism>
<reference evidence="3 4" key="1">
    <citation type="submission" date="2020-08" db="EMBL/GenBank/DDBJ databases">
        <title>Genomic Encyclopedia of Type Strains, Phase III (KMG-III): the genomes of soil and plant-associated and newly described type strains.</title>
        <authorList>
            <person name="Whitman W."/>
        </authorList>
    </citation>
    <scope>NUCLEOTIDE SEQUENCE [LARGE SCALE GENOMIC DNA]</scope>
    <source>
        <strain evidence="3 4">CECT 7744</strain>
    </source>
</reference>
<evidence type="ECO:0000313" key="3">
    <source>
        <dbReference type="EMBL" id="MBB3232567.1"/>
    </source>
</evidence>
<feature type="domain" description="DUF3955" evidence="2">
    <location>
        <begin position="10"/>
        <end position="60"/>
    </location>
</feature>
<dbReference type="Pfam" id="PF13127">
    <property type="entry name" value="DUF3955"/>
    <property type="match status" value="1"/>
</dbReference>
<sequence length="75" mass="8576">MTIYRITGFLAVFFLTTAALSGIVYRLFETHVDARGVLHEPFVLIPLGWLSLFLGLVLLLACVGDWLARRQRRRD</sequence>
<protein>
    <submittedName>
        <fullName evidence="3">Putative iron-regulated membrane protein</fullName>
    </submittedName>
</protein>
<dbReference type="Proteomes" id="UP000518892">
    <property type="component" value="Unassembled WGS sequence"/>
</dbReference>
<proteinExistence type="predicted"/>
<keyword evidence="1" id="KW-1133">Transmembrane helix</keyword>
<accession>A0A7W5EX25</accession>
<keyword evidence="1" id="KW-0472">Membrane</keyword>
<evidence type="ECO:0000313" key="4">
    <source>
        <dbReference type="Proteomes" id="UP000518892"/>
    </source>
</evidence>
<dbReference type="AlphaFoldDB" id="A0A7W5EX25"/>